<dbReference type="Proteomes" id="UP000011205">
    <property type="component" value="Unassembled WGS sequence"/>
</dbReference>
<feature type="compositionally biased region" description="Low complexity" evidence="1">
    <location>
        <begin position="25"/>
        <end position="39"/>
    </location>
</feature>
<evidence type="ECO:0000313" key="3">
    <source>
        <dbReference type="Proteomes" id="UP000011205"/>
    </source>
</evidence>
<evidence type="ECO:0000256" key="1">
    <source>
        <dbReference type="SAM" id="MobiDB-lite"/>
    </source>
</evidence>
<reference evidence="2 3" key="1">
    <citation type="journal article" date="2013" name="Genome Announc.">
        <title>Draft Genome Sequence of Streptomyces viridochromogenes Strain Tu57, Producer of Avilamycin.</title>
        <authorList>
            <person name="Gruning B.A."/>
            <person name="Erxleben A."/>
            <person name="Hahnlein A."/>
            <person name="Gunther S."/>
        </authorList>
    </citation>
    <scope>NUCLEOTIDE SEQUENCE [LARGE SCALE GENOMIC DNA]</scope>
    <source>
        <strain evidence="2 3">Tue57</strain>
    </source>
</reference>
<proteinExistence type="predicted"/>
<sequence length="39" mass="4198">MTATNDRRQAMGDLMSNMPLPTSPMPKGMKPPKGGPKAR</sequence>
<gene>
    <name evidence="2" type="ORF">STVIR_6342</name>
</gene>
<organism evidence="2 3">
    <name type="scientific">Streptomyces viridochromogenes Tue57</name>
    <dbReference type="NCBI Taxonomy" id="1160705"/>
    <lineage>
        <taxon>Bacteria</taxon>
        <taxon>Bacillati</taxon>
        <taxon>Actinomycetota</taxon>
        <taxon>Actinomycetes</taxon>
        <taxon>Kitasatosporales</taxon>
        <taxon>Streptomycetaceae</taxon>
        <taxon>Streptomyces</taxon>
    </lineage>
</organism>
<feature type="region of interest" description="Disordered" evidence="1">
    <location>
        <begin position="1"/>
        <end position="39"/>
    </location>
</feature>
<comment type="caution">
    <text evidence="2">The sequence shown here is derived from an EMBL/GenBank/DDBJ whole genome shotgun (WGS) entry which is preliminary data.</text>
</comment>
<dbReference type="PATRIC" id="fig|1160705.3.peg.6265"/>
<dbReference type="AlphaFoldDB" id="L8P592"/>
<accession>L8P592</accession>
<dbReference type="EMBL" id="AMLP01000198">
    <property type="protein sequence ID" value="ELS52701.1"/>
    <property type="molecule type" value="Genomic_DNA"/>
</dbReference>
<evidence type="ECO:0000313" key="2">
    <source>
        <dbReference type="EMBL" id="ELS52701.1"/>
    </source>
</evidence>
<feature type="compositionally biased region" description="Basic and acidic residues" evidence="1">
    <location>
        <begin position="1"/>
        <end position="10"/>
    </location>
</feature>
<protein>
    <submittedName>
        <fullName evidence="2">Uncharacterized protein</fullName>
    </submittedName>
</protein>
<name>L8P592_STRVR</name>